<comment type="catalytic activity">
    <reaction evidence="9">
        <text>acetate + ATP = acetyl phosphate + ADP</text>
        <dbReference type="Rhea" id="RHEA:11352"/>
        <dbReference type="ChEBI" id="CHEBI:22191"/>
        <dbReference type="ChEBI" id="CHEBI:30089"/>
        <dbReference type="ChEBI" id="CHEBI:30616"/>
        <dbReference type="ChEBI" id="CHEBI:456216"/>
        <dbReference type="EC" id="2.7.2.1"/>
    </reaction>
</comment>
<dbReference type="Pfam" id="PF00871">
    <property type="entry name" value="Acetate_kinase"/>
    <property type="match status" value="1"/>
</dbReference>
<dbReference type="NCBIfam" id="TIGR00016">
    <property type="entry name" value="ackA"/>
    <property type="match status" value="1"/>
</dbReference>
<dbReference type="NCBIfam" id="NF005462">
    <property type="entry name" value="PRK07058.1"/>
    <property type="match status" value="1"/>
</dbReference>
<dbReference type="PANTHER" id="PTHR21060">
    <property type="entry name" value="ACETATE KINASE"/>
    <property type="match status" value="1"/>
</dbReference>
<dbReference type="PROSITE" id="PS01076">
    <property type="entry name" value="ACETATE_KINASE_2"/>
    <property type="match status" value="1"/>
</dbReference>
<feature type="binding site" evidence="9">
    <location>
        <position position="18"/>
    </location>
    <ligand>
        <name>ATP</name>
        <dbReference type="ChEBI" id="CHEBI:30616"/>
    </ligand>
</feature>
<dbReference type="InterPro" id="IPR000890">
    <property type="entry name" value="Aliphatic_acid_kin_short-chain"/>
</dbReference>
<dbReference type="OrthoDB" id="9802453at2"/>
<comment type="pathway">
    <text evidence="9">Metabolic intermediate biosynthesis; acetyl-CoA biosynthesis; acetyl-CoA from acetate: step 1/2.</text>
</comment>
<feature type="site" description="Transition state stabilizer" evidence="9">
    <location>
        <position position="239"/>
    </location>
</feature>
<evidence type="ECO:0000256" key="6">
    <source>
        <dbReference type="ARBA" id="ARBA00022777"/>
    </source>
</evidence>
<feature type="active site" description="Proton donor/acceptor" evidence="9">
    <location>
        <position position="150"/>
    </location>
</feature>
<keyword evidence="7 9" id="KW-0067">ATP-binding</keyword>
<evidence type="ECO:0000256" key="5">
    <source>
        <dbReference type="ARBA" id="ARBA00022741"/>
    </source>
</evidence>
<gene>
    <name evidence="9" type="primary">ackA</name>
    <name evidence="11" type="ORF">EFQ99_21265</name>
</gene>
<keyword evidence="12" id="KW-1185">Reference proteome</keyword>
<dbReference type="RefSeq" id="WP_126923174.1">
    <property type="nucleotide sequence ID" value="NZ_ML133692.1"/>
</dbReference>
<feature type="binding site" evidence="9">
    <location>
        <position position="377"/>
    </location>
    <ligand>
        <name>Mg(2+)</name>
        <dbReference type="ChEBI" id="CHEBI:18420"/>
    </ligand>
</feature>
<keyword evidence="3 9" id="KW-0808">Transferase</keyword>
<evidence type="ECO:0000256" key="8">
    <source>
        <dbReference type="ARBA" id="ARBA00022842"/>
    </source>
</evidence>
<dbReference type="GO" id="GO:0000287">
    <property type="term" value="F:magnesium ion binding"/>
    <property type="evidence" value="ECO:0007669"/>
    <property type="project" value="UniProtKB-UniRule"/>
</dbReference>
<comment type="subunit">
    <text evidence="9">Homodimer.</text>
</comment>
<evidence type="ECO:0000256" key="3">
    <source>
        <dbReference type="ARBA" id="ARBA00022679"/>
    </source>
</evidence>
<dbReference type="EMBL" id="RJTH01000007">
    <property type="protein sequence ID" value="RUM23789.1"/>
    <property type="molecule type" value="Genomic_DNA"/>
</dbReference>
<keyword evidence="5 9" id="KW-0547">Nucleotide-binding</keyword>
<comment type="similarity">
    <text evidence="1 9 10">Belongs to the acetokinase family.</text>
</comment>
<dbReference type="PRINTS" id="PR00471">
    <property type="entry name" value="ACETATEKNASE"/>
</dbReference>
<dbReference type="GO" id="GO:0005524">
    <property type="term" value="F:ATP binding"/>
    <property type="evidence" value="ECO:0007669"/>
    <property type="project" value="UniProtKB-KW"/>
</dbReference>
<proteinExistence type="inferred from homology"/>
<dbReference type="Gene3D" id="3.30.420.40">
    <property type="match status" value="2"/>
</dbReference>
<comment type="function">
    <text evidence="9">Catalyzes the formation of acetyl phosphate from acetate and ATP. Can also catalyze the reverse reaction.</text>
</comment>
<feature type="site" description="Transition state stabilizer" evidence="9">
    <location>
        <position position="181"/>
    </location>
</feature>
<evidence type="ECO:0000256" key="4">
    <source>
        <dbReference type="ARBA" id="ARBA00022723"/>
    </source>
</evidence>
<evidence type="ECO:0000256" key="7">
    <source>
        <dbReference type="ARBA" id="ARBA00022840"/>
    </source>
</evidence>
<dbReference type="GO" id="GO:0006085">
    <property type="term" value="P:acetyl-CoA biosynthetic process"/>
    <property type="evidence" value="ECO:0007669"/>
    <property type="project" value="UniProtKB-UniRule"/>
</dbReference>
<dbReference type="InterPro" id="IPR023865">
    <property type="entry name" value="Aliphatic_acid_kinase_CS"/>
</dbReference>
<feature type="binding site" evidence="9">
    <location>
        <begin position="281"/>
        <end position="283"/>
    </location>
    <ligand>
        <name>ATP</name>
        <dbReference type="ChEBI" id="CHEBI:30616"/>
    </ligand>
</feature>
<comment type="subcellular location">
    <subcellularLocation>
        <location evidence="9">Cytoplasm</location>
    </subcellularLocation>
</comment>
<dbReference type="AlphaFoldDB" id="A0A432PHD8"/>
<dbReference type="SUPFAM" id="SSF53067">
    <property type="entry name" value="Actin-like ATPase domain"/>
    <property type="match status" value="2"/>
</dbReference>
<name>A0A432PHD8_9HYPH</name>
<evidence type="ECO:0000256" key="10">
    <source>
        <dbReference type="RuleBase" id="RU003835"/>
    </source>
</evidence>
<dbReference type="GO" id="GO:0006083">
    <property type="term" value="P:acetate metabolic process"/>
    <property type="evidence" value="ECO:0007669"/>
    <property type="project" value="TreeGrafter"/>
</dbReference>
<evidence type="ECO:0000256" key="9">
    <source>
        <dbReference type="HAMAP-Rule" id="MF_00020"/>
    </source>
</evidence>
<dbReference type="PIRSF" id="PIRSF000722">
    <property type="entry name" value="Acetate_prop_kin"/>
    <property type="match status" value="1"/>
</dbReference>
<dbReference type="PANTHER" id="PTHR21060:SF21">
    <property type="entry name" value="ACETATE KINASE"/>
    <property type="match status" value="1"/>
</dbReference>
<keyword evidence="4 9" id="KW-0479">Metal-binding</keyword>
<dbReference type="UniPathway" id="UPA00340">
    <property type="reaction ID" value="UER00458"/>
</dbReference>
<feature type="binding site" evidence="9">
    <location>
        <begin position="206"/>
        <end position="210"/>
    </location>
    <ligand>
        <name>ATP</name>
        <dbReference type="ChEBI" id="CHEBI:30616"/>
    </ligand>
</feature>
<evidence type="ECO:0000256" key="1">
    <source>
        <dbReference type="ARBA" id="ARBA00008748"/>
    </source>
</evidence>
<evidence type="ECO:0000313" key="12">
    <source>
        <dbReference type="Proteomes" id="UP000278823"/>
    </source>
</evidence>
<accession>A0A432PHD8</accession>
<protein>
    <recommendedName>
        <fullName evidence="9">Acetate kinase</fullName>
        <ecNumber evidence="9">2.7.2.1</ecNumber>
    </recommendedName>
    <alternativeName>
        <fullName evidence="9">Acetokinase</fullName>
    </alternativeName>
</protein>
<reference evidence="12" key="1">
    <citation type="submission" date="2018-11" db="EMBL/GenBank/DDBJ databases">
        <title>Rhizobium chutanense sp. nov., isolated from root nodules of Phaseolus vulgaris in China.</title>
        <authorList>
            <person name="Huo Y."/>
        </authorList>
    </citation>
    <scope>NUCLEOTIDE SEQUENCE [LARGE SCALE GENOMIC DNA]</scope>
    <source>
        <strain evidence="12">CCBAU 65647</strain>
    </source>
</reference>
<dbReference type="InterPro" id="IPR043129">
    <property type="entry name" value="ATPase_NBD"/>
</dbReference>
<dbReference type="GO" id="GO:0008776">
    <property type="term" value="F:acetate kinase activity"/>
    <property type="evidence" value="ECO:0007669"/>
    <property type="project" value="UniProtKB-UniRule"/>
</dbReference>
<keyword evidence="2 9" id="KW-0963">Cytoplasm</keyword>
<comment type="cofactor">
    <cofactor evidence="9">
        <name>Mg(2+)</name>
        <dbReference type="ChEBI" id="CHEBI:18420"/>
    </cofactor>
    <cofactor evidence="9">
        <name>Mn(2+)</name>
        <dbReference type="ChEBI" id="CHEBI:29035"/>
    </cofactor>
    <text evidence="9">Mg(2+). Can also accept Mn(2+).</text>
</comment>
<feature type="binding site" evidence="9">
    <location>
        <begin position="326"/>
        <end position="330"/>
    </location>
    <ligand>
        <name>ATP</name>
        <dbReference type="ChEBI" id="CHEBI:30616"/>
    </ligand>
</feature>
<sequence>MPSTDLLLTFNAGSSTVKIGIFAMDGAAARRVGKGVIDFRAEPLSLGLAKGSQTFAMPLKAEVTDDLQGVIDETFALLADHFDMTAARAAGHRVVHGGDRFTKAIALDAAAIDAIDALTSLAPLHQPQALRFIRALRHLKPHLAQMASFDTAFHATQDDLVRRFAIPRALHDEGVKRYGFHGLSYKFIVGELRRKAPRAAKVVVAHLGSGASLCALNAGVSRDCSMGFSTLDGIPMATRPGWLDPGVILHLAGEKKQSFREIEDLLYRRSGLLGVSGISADTRDLLRDARPEARQAIDLLTLRIAGEIGRMAATLNGLDTLVFTAGIGEHQPEIRAGVAKRLSWLGLAIDKKANAANDFTISTGESRIAAHVIATDEEQVIADEALSILRAD</sequence>
<comment type="caution">
    <text evidence="11">The sequence shown here is derived from an EMBL/GenBank/DDBJ whole genome shotgun (WGS) entry which is preliminary data.</text>
</comment>
<keyword evidence="8 9" id="KW-0460">Magnesium</keyword>
<feature type="binding site" evidence="9">
    <location>
        <position position="93"/>
    </location>
    <ligand>
        <name>substrate</name>
    </ligand>
</feature>
<dbReference type="EC" id="2.7.2.1" evidence="9"/>
<keyword evidence="6 9" id="KW-0418">Kinase</keyword>
<evidence type="ECO:0000256" key="2">
    <source>
        <dbReference type="ARBA" id="ARBA00022490"/>
    </source>
</evidence>
<dbReference type="Proteomes" id="UP000278823">
    <property type="component" value="Unassembled WGS sequence"/>
</dbReference>
<dbReference type="GO" id="GO:0005829">
    <property type="term" value="C:cytosol"/>
    <property type="evidence" value="ECO:0007669"/>
    <property type="project" value="TreeGrafter"/>
</dbReference>
<dbReference type="InterPro" id="IPR004372">
    <property type="entry name" value="Ac/propionate_kinase"/>
</dbReference>
<feature type="binding site" evidence="9">
    <location>
        <position position="11"/>
    </location>
    <ligand>
        <name>Mg(2+)</name>
        <dbReference type="ChEBI" id="CHEBI:18420"/>
    </ligand>
</feature>
<organism evidence="11 12">
    <name type="scientific">Rhizobium vallis</name>
    <dbReference type="NCBI Taxonomy" id="634290"/>
    <lineage>
        <taxon>Bacteria</taxon>
        <taxon>Pseudomonadati</taxon>
        <taxon>Pseudomonadota</taxon>
        <taxon>Alphaproteobacteria</taxon>
        <taxon>Hyphomicrobiales</taxon>
        <taxon>Rhizobiaceae</taxon>
        <taxon>Rhizobium/Agrobacterium group</taxon>
        <taxon>Rhizobium</taxon>
    </lineage>
</organism>
<dbReference type="HAMAP" id="MF_00020">
    <property type="entry name" value="Acetate_kinase"/>
    <property type="match status" value="1"/>
</dbReference>
<evidence type="ECO:0000313" key="11">
    <source>
        <dbReference type="EMBL" id="RUM23789.1"/>
    </source>
</evidence>